<dbReference type="Gene3D" id="2.60.40.150">
    <property type="entry name" value="C2 domain"/>
    <property type="match status" value="1"/>
</dbReference>
<keyword evidence="1" id="KW-0479">Metal-binding</keyword>
<dbReference type="AlphaFoldDB" id="A0A6A5BNV3"/>
<keyword evidence="2" id="KW-0106">Calcium</keyword>
<keyword evidence="6" id="KW-1185">Reference proteome</keyword>
<dbReference type="EMBL" id="VFQX01000044">
    <property type="protein sequence ID" value="KAF0975630.1"/>
    <property type="molecule type" value="Genomic_DNA"/>
</dbReference>
<feature type="compositionally biased region" description="Low complexity" evidence="3">
    <location>
        <begin position="125"/>
        <end position="145"/>
    </location>
</feature>
<reference evidence="5 6" key="1">
    <citation type="journal article" date="2019" name="Sci. Rep.">
        <title>Nanopore sequencing improves the draft genome of the human pathogenic amoeba Naegleria fowleri.</title>
        <authorList>
            <person name="Liechti N."/>
            <person name="Schurch N."/>
            <person name="Bruggmann R."/>
            <person name="Wittwer M."/>
        </authorList>
    </citation>
    <scope>NUCLEOTIDE SEQUENCE [LARGE SCALE GENOMIC DNA]</scope>
    <source>
        <strain evidence="5 6">ATCC 30894</strain>
    </source>
</reference>
<evidence type="ECO:0000313" key="6">
    <source>
        <dbReference type="Proteomes" id="UP000444721"/>
    </source>
</evidence>
<dbReference type="VEuPathDB" id="AmoebaDB:FDP41_005624"/>
<dbReference type="RefSeq" id="XP_044560343.1">
    <property type="nucleotide sequence ID" value="XM_044709169.1"/>
</dbReference>
<accession>A0A6A5BNV3</accession>
<proteinExistence type="predicted"/>
<feature type="region of interest" description="Disordered" evidence="3">
    <location>
        <begin position="74"/>
        <end position="102"/>
    </location>
</feature>
<dbReference type="GO" id="GO:0005509">
    <property type="term" value="F:calcium ion binding"/>
    <property type="evidence" value="ECO:0007669"/>
    <property type="project" value="TreeGrafter"/>
</dbReference>
<dbReference type="GeneID" id="68112842"/>
<feature type="region of interest" description="Disordered" evidence="3">
    <location>
        <begin position="123"/>
        <end position="171"/>
    </location>
</feature>
<evidence type="ECO:0000256" key="3">
    <source>
        <dbReference type="SAM" id="MobiDB-lite"/>
    </source>
</evidence>
<dbReference type="OrthoDB" id="73919at2759"/>
<protein>
    <recommendedName>
        <fullName evidence="4">C2 domain-containing protein</fullName>
    </recommendedName>
</protein>
<comment type="caution">
    <text evidence="5">The sequence shown here is derived from an EMBL/GenBank/DDBJ whole genome shotgun (WGS) entry which is preliminary data.</text>
</comment>
<dbReference type="SMART" id="SM00239">
    <property type="entry name" value="C2"/>
    <property type="match status" value="1"/>
</dbReference>
<dbReference type="VEuPathDB" id="AmoebaDB:NF0023450"/>
<dbReference type="PANTHER" id="PTHR45911:SF4">
    <property type="entry name" value="MULTIPLE C2 AND TRANSMEMBRANE DOMAIN-CONTAINING PROTEIN"/>
    <property type="match status" value="1"/>
</dbReference>
<evidence type="ECO:0000313" key="5">
    <source>
        <dbReference type="EMBL" id="KAF0975630.1"/>
    </source>
</evidence>
<evidence type="ECO:0000256" key="1">
    <source>
        <dbReference type="ARBA" id="ARBA00022723"/>
    </source>
</evidence>
<feature type="region of interest" description="Disordered" evidence="3">
    <location>
        <begin position="262"/>
        <end position="282"/>
    </location>
</feature>
<dbReference type="PROSITE" id="PS50004">
    <property type="entry name" value="C2"/>
    <property type="match status" value="1"/>
</dbReference>
<name>A0A6A5BNV3_NAEFO</name>
<feature type="domain" description="C2" evidence="4">
    <location>
        <begin position="1"/>
        <end position="101"/>
    </location>
</feature>
<dbReference type="GO" id="GO:0016020">
    <property type="term" value="C:membrane"/>
    <property type="evidence" value="ECO:0007669"/>
    <property type="project" value="TreeGrafter"/>
</dbReference>
<sequence length="407" mass="46086">MTQLHVHVVSALHLEPKDLLTQSSDPFVEVSFHGQTKRTSVIRDSLNPCWDEVIRFDLRPHVLTLNDILMKRDSKEESPTISTISSTTAAVASRSSPSSSSRRMNFHFPKFFHSFNTTTTKVGLSSPSASSSNNNNNTTLRSETNASSSPFTASSHRGSPSSHSFTGSSSSKTDASLFSSLGYVHFQVWDYDRYKHNEKLGECYVPLGSIFDGYLMDEQWDGKPWWFQHATPLLIGGKRKSKEMLTAHDSAILMKKNKDNKGGLLMERGHSQQPLTEEDDQLTQSVSIESWATTGEDETNSGTVSVHPQRISLDDFQEDGEAMRTTNYYSPSRLNHLAEEQEHVLYGKYQPVTKESFNYLFDEKVQELLVQEAKQPQYLEMELEKTSKRSFLIVELYLSGIVRSRQY</sequence>
<organism evidence="5 6">
    <name type="scientific">Naegleria fowleri</name>
    <name type="common">Brain eating amoeba</name>
    <dbReference type="NCBI Taxonomy" id="5763"/>
    <lineage>
        <taxon>Eukaryota</taxon>
        <taxon>Discoba</taxon>
        <taxon>Heterolobosea</taxon>
        <taxon>Tetramitia</taxon>
        <taxon>Eutetramitia</taxon>
        <taxon>Vahlkampfiidae</taxon>
        <taxon>Naegleria</taxon>
    </lineage>
</organism>
<dbReference type="VEuPathDB" id="AmoebaDB:NfTy_067650"/>
<dbReference type="InterPro" id="IPR035892">
    <property type="entry name" value="C2_domain_sf"/>
</dbReference>
<dbReference type="InterPro" id="IPR000008">
    <property type="entry name" value="C2_dom"/>
</dbReference>
<gene>
    <name evidence="5" type="ORF">FDP41_005624</name>
</gene>
<evidence type="ECO:0000256" key="2">
    <source>
        <dbReference type="ARBA" id="ARBA00022837"/>
    </source>
</evidence>
<dbReference type="Proteomes" id="UP000444721">
    <property type="component" value="Unassembled WGS sequence"/>
</dbReference>
<feature type="compositionally biased region" description="Low complexity" evidence="3">
    <location>
        <begin position="79"/>
        <end position="102"/>
    </location>
</feature>
<dbReference type="PANTHER" id="PTHR45911">
    <property type="entry name" value="C2 DOMAIN-CONTAINING PROTEIN"/>
    <property type="match status" value="1"/>
</dbReference>
<evidence type="ECO:0000259" key="4">
    <source>
        <dbReference type="PROSITE" id="PS50004"/>
    </source>
</evidence>
<dbReference type="Pfam" id="PF00168">
    <property type="entry name" value="C2"/>
    <property type="match status" value="2"/>
</dbReference>
<dbReference type="SUPFAM" id="SSF49562">
    <property type="entry name" value="C2 domain (Calcium/lipid-binding domain, CaLB)"/>
    <property type="match status" value="1"/>
</dbReference>
<feature type="compositionally biased region" description="Low complexity" evidence="3">
    <location>
        <begin position="154"/>
        <end position="171"/>
    </location>
</feature>